<dbReference type="PANTHER" id="PTHR42718">
    <property type="entry name" value="MAJOR FACILITATOR SUPERFAMILY MULTIDRUG TRANSPORTER MFSC"/>
    <property type="match status" value="1"/>
</dbReference>
<feature type="transmembrane region" description="Helical" evidence="8">
    <location>
        <begin position="161"/>
        <end position="183"/>
    </location>
</feature>
<feature type="transmembrane region" description="Helical" evidence="8">
    <location>
        <begin position="267"/>
        <end position="288"/>
    </location>
</feature>
<keyword evidence="7 8" id="KW-0472">Membrane</keyword>
<dbReference type="InterPro" id="IPR011701">
    <property type="entry name" value="MFS"/>
</dbReference>
<evidence type="ECO:0000256" key="3">
    <source>
        <dbReference type="ARBA" id="ARBA00022448"/>
    </source>
</evidence>
<dbReference type="InterPro" id="IPR004638">
    <property type="entry name" value="EmrB-like"/>
</dbReference>
<dbReference type="Gene3D" id="1.20.1720.10">
    <property type="entry name" value="Multidrug resistance protein D"/>
    <property type="match status" value="1"/>
</dbReference>
<dbReference type="PRINTS" id="PR01036">
    <property type="entry name" value="TCRTETB"/>
</dbReference>
<feature type="transmembrane region" description="Helical" evidence="8">
    <location>
        <begin position="100"/>
        <end position="121"/>
    </location>
</feature>
<proteinExistence type="inferred from homology"/>
<keyword evidence="11" id="KW-1185">Reference proteome</keyword>
<dbReference type="RefSeq" id="WP_367975352.1">
    <property type="nucleotide sequence ID" value="NZ_JBFPEQ010000001.1"/>
</dbReference>
<organism evidence="10 11">
    <name type="scientific">Leuconostoc aquikimchii</name>
    <dbReference type="NCBI Taxonomy" id="3236804"/>
    <lineage>
        <taxon>Bacteria</taxon>
        <taxon>Bacillati</taxon>
        <taxon>Bacillota</taxon>
        <taxon>Bacilli</taxon>
        <taxon>Lactobacillales</taxon>
        <taxon>Lactobacillaceae</taxon>
        <taxon>Leuconostoc</taxon>
    </lineage>
</organism>
<dbReference type="EMBL" id="JBFPER010000001">
    <property type="protein sequence ID" value="MEX0381554.1"/>
    <property type="molecule type" value="Genomic_DNA"/>
</dbReference>
<dbReference type="NCBIfam" id="TIGR00711">
    <property type="entry name" value="efflux_EmrB"/>
    <property type="match status" value="1"/>
</dbReference>
<feature type="transmembrane region" description="Helical" evidence="8">
    <location>
        <begin position="329"/>
        <end position="348"/>
    </location>
</feature>
<dbReference type="Gene3D" id="1.20.1250.20">
    <property type="entry name" value="MFS general substrate transporter like domains"/>
    <property type="match status" value="1"/>
</dbReference>
<feature type="transmembrane region" description="Helical" evidence="8">
    <location>
        <begin position="195"/>
        <end position="215"/>
    </location>
</feature>
<dbReference type="CDD" id="cd17321">
    <property type="entry name" value="MFS_MMR_MDR_like"/>
    <property type="match status" value="1"/>
</dbReference>
<dbReference type="Pfam" id="PF07690">
    <property type="entry name" value="MFS_1"/>
    <property type="match status" value="1"/>
</dbReference>
<keyword evidence="6 8" id="KW-1133">Transmembrane helix</keyword>
<evidence type="ECO:0000256" key="7">
    <source>
        <dbReference type="ARBA" id="ARBA00023136"/>
    </source>
</evidence>
<feature type="transmembrane region" description="Helical" evidence="8">
    <location>
        <begin position="294"/>
        <end position="317"/>
    </location>
</feature>
<reference evidence="10 11" key="1">
    <citation type="submission" date="2024-07" db="EMBL/GenBank/DDBJ databases">
        <authorList>
            <person name="Yun M."/>
        </authorList>
    </citation>
    <scope>NUCLEOTIDE SEQUENCE [LARGE SCALE GENOMIC DNA]</scope>
    <source>
        <strain evidence="10 11">MS01</strain>
    </source>
</reference>
<comment type="subcellular location">
    <subcellularLocation>
        <location evidence="1">Cell membrane</location>
        <topology evidence="1">Multi-pass membrane protein</topology>
    </subcellularLocation>
</comment>
<keyword evidence="3" id="KW-0813">Transport</keyword>
<gene>
    <name evidence="10" type="ORF">AB3K24_09465</name>
</gene>
<dbReference type="PROSITE" id="PS50850">
    <property type="entry name" value="MFS"/>
    <property type="match status" value="1"/>
</dbReference>
<comment type="caution">
    <text evidence="10">The sequence shown here is derived from an EMBL/GenBank/DDBJ whole genome shotgun (WGS) entry which is preliminary data.</text>
</comment>
<feature type="transmembrane region" description="Helical" evidence="8">
    <location>
        <begin position="7"/>
        <end position="31"/>
    </location>
</feature>
<dbReference type="InterPro" id="IPR036259">
    <property type="entry name" value="MFS_trans_sf"/>
</dbReference>
<comment type="similarity">
    <text evidence="2">Belongs to the major facilitator superfamily. EmrB family.</text>
</comment>
<dbReference type="SUPFAM" id="SSF103473">
    <property type="entry name" value="MFS general substrate transporter"/>
    <property type="match status" value="2"/>
</dbReference>
<protein>
    <submittedName>
        <fullName evidence="10">MFS transporter</fullName>
    </submittedName>
</protein>
<feature type="transmembrane region" description="Helical" evidence="8">
    <location>
        <begin position="133"/>
        <end position="155"/>
    </location>
</feature>
<dbReference type="Proteomes" id="UP001556617">
    <property type="component" value="Unassembled WGS sequence"/>
</dbReference>
<feature type="transmembrane region" description="Helical" evidence="8">
    <location>
        <begin position="43"/>
        <end position="63"/>
    </location>
</feature>
<feature type="transmembrane region" description="Helical" evidence="8">
    <location>
        <begin position="582"/>
        <end position="600"/>
    </location>
</feature>
<dbReference type="InterPro" id="IPR020846">
    <property type="entry name" value="MFS_dom"/>
</dbReference>
<evidence type="ECO:0000256" key="1">
    <source>
        <dbReference type="ARBA" id="ARBA00004651"/>
    </source>
</evidence>
<evidence type="ECO:0000313" key="10">
    <source>
        <dbReference type="EMBL" id="MEX0381554.1"/>
    </source>
</evidence>
<feature type="domain" description="Major facilitator superfamily (MFS) profile" evidence="9">
    <location>
        <begin position="9"/>
        <end position="449"/>
    </location>
</feature>
<dbReference type="PANTHER" id="PTHR42718:SF9">
    <property type="entry name" value="MAJOR FACILITATOR SUPERFAMILY MULTIDRUG TRANSPORTER MFSC"/>
    <property type="match status" value="1"/>
</dbReference>
<evidence type="ECO:0000256" key="2">
    <source>
        <dbReference type="ARBA" id="ARBA00008537"/>
    </source>
</evidence>
<sequence length="607" mass="64898">MSRTGKLFGFAGLIIAMFMGTLDSTIVNIALPKLMTEFNTNLSGASWVATIYALALAVFMISATKLADKFGRKKVMLLGLAFFTLFSAACMYANSLSMLLVFRFLQGIGGAIITPLVLPIGIDLLGKQNISKIAGIVGAFTALAAASGPAAGGIILEYTSWHWIFGLNVPIGVIAFLLVLIFTRESYDDTLVGKFDILGMLMLTLTLGGLTFGLLEGREYGWTSTLILSSFGAGIIGLLLFIFVELKVSSPIVEFNLFREKTFTASSIVYLITGFALVVPSVIFNYYLQNVLNYTALHSALTIIPVSLAIVVAMPLGTKLADKIGANPVNFIGILLISASFLTLSLITTDTSRTVMIVFLIISGAGFGFSTVSYVSSVKHLPQAKTGTGSGIANSARQIGMCLGIAVLVTILNANVATAKNDIRDTAIATVNSKNISAHTRHVATTEIKTLFSKDDSKNTDYAAKQKQLTHKLKAAASDQSHLPIPAANTDYRTLYDASQKLSVGTNQLTEALQKTSHLTASNAQVTTVINSLISGSTVLEQGQNKTSTAVQLLAQKDELQDALHQIKAHKNTQMSQAFSKTYLICAMILVICSPIALFSDRRVPLT</sequence>
<feature type="transmembrane region" description="Helical" evidence="8">
    <location>
        <begin position="227"/>
        <end position="246"/>
    </location>
</feature>
<keyword evidence="4" id="KW-1003">Cell membrane</keyword>
<name>A0ABV3S6X1_9LACO</name>
<feature type="transmembrane region" description="Helical" evidence="8">
    <location>
        <begin position="354"/>
        <end position="375"/>
    </location>
</feature>
<keyword evidence="5 8" id="KW-0812">Transmembrane</keyword>
<evidence type="ECO:0000256" key="8">
    <source>
        <dbReference type="SAM" id="Phobius"/>
    </source>
</evidence>
<feature type="transmembrane region" description="Helical" evidence="8">
    <location>
        <begin position="75"/>
        <end position="94"/>
    </location>
</feature>
<evidence type="ECO:0000256" key="6">
    <source>
        <dbReference type="ARBA" id="ARBA00022989"/>
    </source>
</evidence>
<evidence type="ECO:0000256" key="5">
    <source>
        <dbReference type="ARBA" id="ARBA00022692"/>
    </source>
</evidence>
<accession>A0ABV3S6X1</accession>
<evidence type="ECO:0000256" key="4">
    <source>
        <dbReference type="ARBA" id="ARBA00022475"/>
    </source>
</evidence>
<evidence type="ECO:0000259" key="9">
    <source>
        <dbReference type="PROSITE" id="PS50850"/>
    </source>
</evidence>
<evidence type="ECO:0000313" key="11">
    <source>
        <dbReference type="Proteomes" id="UP001556617"/>
    </source>
</evidence>